<dbReference type="Gene3D" id="1.20.1330.10">
    <property type="entry name" value="f41 fragment of flagellin, N-terminal domain"/>
    <property type="match status" value="1"/>
</dbReference>
<gene>
    <name evidence="2" type="ORF">COL8621_03385</name>
</gene>
<evidence type="ECO:0000259" key="1">
    <source>
        <dbReference type="Pfam" id="PF00700"/>
    </source>
</evidence>
<dbReference type="OrthoDB" id="7312911at2"/>
<proteinExistence type="predicted"/>
<protein>
    <submittedName>
        <fullName evidence="2">Flagellar hook-associated protein FlgL</fullName>
    </submittedName>
</protein>
<reference evidence="3" key="1">
    <citation type="submission" date="2017-05" db="EMBL/GenBank/DDBJ databases">
        <authorList>
            <person name="Rodrigo-Torres L."/>
            <person name="Arahal R. D."/>
            <person name="Lucena T."/>
        </authorList>
    </citation>
    <scope>NUCLEOTIDE SEQUENCE [LARGE SCALE GENOMIC DNA]</scope>
    <source>
        <strain evidence="3">CECT 8621</strain>
    </source>
</reference>
<dbReference type="Pfam" id="PF00700">
    <property type="entry name" value="Flagellin_C"/>
    <property type="match status" value="1"/>
</dbReference>
<evidence type="ECO:0000313" key="3">
    <source>
        <dbReference type="Proteomes" id="UP000202922"/>
    </source>
</evidence>
<organism evidence="2 3">
    <name type="scientific">Actibacterium lipolyticum</name>
    <dbReference type="NCBI Taxonomy" id="1524263"/>
    <lineage>
        <taxon>Bacteria</taxon>
        <taxon>Pseudomonadati</taxon>
        <taxon>Pseudomonadota</taxon>
        <taxon>Alphaproteobacteria</taxon>
        <taxon>Rhodobacterales</taxon>
        <taxon>Roseobacteraceae</taxon>
        <taxon>Actibacterium</taxon>
    </lineage>
</organism>
<keyword evidence="3" id="KW-1185">Reference proteome</keyword>
<dbReference type="Proteomes" id="UP000202922">
    <property type="component" value="Unassembled WGS sequence"/>
</dbReference>
<dbReference type="SUPFAM" id="SSF64518">
    <property type="entry name" value="Phase 1 flagellin"/>
    <property type="match status" value="1"/>
</dbReference>
<feature type="domain" description="Flagellin C-terminal" evidence="1">
    <location>
        <begin position="262"/>
        <end position="336"/>
    </location>
</feature>
<dbReference type="AlphaFoldDB" id="A0A238KX88"/>
<keyword evidence="2" id="KW-0282">Flagellum</keyword>
<dbReference type="InterPro" id="IPR046358">
    <property type="entry name" value="Flagellin_C"/>
</dbReference>
<dbReference type="EMBL" id="FXYE01000002">
    <property type="protein sequence ID" value="SMX47250.1"/>
    <property type="molecule type" value="Genomic_DNA"/>
</dbReference>
<keyword evidence="2" id="KW-0966">Cell projection</keyword>
<keyword evidence="2" id="KW-0969">Cilium</keyword>
<sequence length="337" mass="34976">MTTVAIGDLAQNLQMRRYNSDLKTRLSTLAQELTSGQSADPAKLVSGDFAPLSAIEHSLNTLSSYQMAGSEAALMTAAMQASLTNVSDVASSLESSLLIAASSPETNLLTSTGVDAHEKLDQAIGALNASVAGRSLFSGMATDRAPLISGDEMMAALQTSLAGQTTAQGVSDVMEAWFNARGGGFETVGYVGSEEPIGDVRLGDGATLSLSITAEDQSIRDVIRGLAMGALLADGGLFAGDTTERAKLAKASAEQLLTASGPMAALQGTLGTAQERIETIQVENTSKSAILELAKSEIVGVDPYEVATELESVQAQIETLYTITARLSRLSLTDYLS</sequence>
<name>A0A238KX88_9RHOB</name>
<evidence type="ECO:0000313" key="2">
    <source>
        <dbReference type="EMBL" id="SMX47250.1"/>
    </source>
</evidence>
<accession>A0A238KX88</accession>
<dbReference type="RefSeq" id="WP_093968401.1">
    <property type="nucleotide sequence ID" value="NZ_FXYE01000002.1"/>
</dbReference>